<name>A0ABY7K0C8_9ACTN</name>
<sequence length="121" mass="12856">MRLFHILQRPAWTAARAAGTYRPPSLAAEGFVHFSFAEQVAGTANARFRDVPDLVVVEFDSARIGADVVVEDSYGGGVAFPHVYAPIPVAAAVAVHELRRHEPGGYSFNPGPAGDAASPDR</sequence>
<protein>
    <submittedName>
        <fullName evidence="1">DUF952 domain-containing protein</fullName>
    </submittedName>
</protein>
<dbReference type="Gene3D" id="3.20.170.20">
    <property type="entry name" value="Protein of unknown function DUF952"/>
    <property type="match status" value="1"/>
</dbReference>
<dbReference type="Proteomes" id="UP001164693">
    <property type="component" value="Chromosome"/>
</dbReference>
<dbReference type="SUPFAM" id="SSF56399">
    <property type="entry name" value="ADP-ribosylation"/>
    <property type="match status" value="1"/>
</dbReference>
<organism evidence="1 2">
    <name type="scientific">Jatrophihabitans cynanchi</name>
    <dbReference type="NCBI Taxonomy" id="2944128"/>
    <lineage>
        <taxon>Bacteria</taxon>
        <taxon>Bacillati</taxon>
        <taxon>Actinomycetota</taxon>
        <taxon>Actinomycetes</taxon>
        <taxon>Jatrophihabitantales</taxon>
        <taxon>Jatrophihabitantaceae</taxon>
        <taxon>Jatrophihabitans</taxon>
    </lineage>
</organism>
<gene>
    <name evidence="1" type="ORF">M6B22_05010</name>
</gene>
<dbReference type="InterPro" id="IPR009297">
    <property type="entry name" value="DUF952"/>
</dbReference>
<dbReference type="Pfam" id="PF06108">
    <property type="entry name" value="DUF952"/>
    <property type="match status" value="1"/>
</dbReference>
<dbReference type="PANTHER" id="PTHR34129:SF1">
    <property type="entry name" value="DUF952 DOMAIN-CONTAINING PROTEIN"/>
    <property type="match status" value="1"/>
</dbReference>
<dbReference type="RefSeq" id="WP_269444679.1">
    <property type="nucleotide sequence ID" value="NZ_CP097463.1"/>
</dbReference>
<keyword evidence="2" id="KW-1185">Reference proteome</keyword>
<accession>A0ABY7K0C8</accession>
<dbReference type="EMBL" id="CP097463">
    <property type="protein sequence ID" value="WAX58129.1"/>
    <property type="molecule type" value="Genomic_DNA"/>
</dbReference>
<dbReference type="PANTHER" id="PTHR34129">
    <property type="entry name" value="BLR1139 PROTEIN"/>
    <property type="match status" value="1"/>
</dbReference>
<proteinExistence type="predicted"/>
<evidence type="ECO:0000313" key="1">
    <source>
        <dbReference type="EMBL" id="WAX58129.1"/>
    </source>
</evidence>
<evidence type="ECO:0000313" key="2">
    <source>
        <dbReference type="Proteomes" id="UP001164693"/>
    </source>
</evidence>
<reference evidence="1" key="1">
    <citation type="submission" date="2022-05" db="EMBL/GenBank/DDBJ databases">
        <title>Jatrophihabitans sp. SB3-54 whole genome sequence.</title>
        <authorList>
            <person name="Suh M.K."/>
            <person name="Eom M.K."/>
            <person name="Kim J.S."/>
            <person name="Kim H.S."/>
            <person name="Do H.E."/>
            <person name="Shin Y.K."/>
            <person name="Lee J.-S."/>
        </authorList>
    </citation>
    <scope>NUCLEOTIDE SEQUENCE</scope>
    <source>
        <strain evidence="1">SB3-54</strain>
    </source>
</reference>